<keyword evidence="3" id="KW-1185">Reference proteome</keyword>
<feature type="transmembrane region" description="Helical" evidence="1">
    <location>
        <begin position="84"/>
        <end position="101"/>
    </location>
</feature>
<organism evidence="2 3">
    <name type="scientific">Pseudoalteromonas aurantia 208</name>
    <dbReference type="NCBI Taxonomy" id="1314867"/>
    <lineage>
        <taxon>Bacteria</taxon>
        <taxon>Pseudomonadati</taxon>
        <taxon>Pseudomonadota</taxon>
        <taxon>Gammaproteobacteria</taxon>
        <taxon>Alteromonadales</taxon>
        <taxon>Pseudoalteromonadaceae</taxon>
        <taxon>Pseudoalteromonas</taxon>
    </lineage>
</organism>
<keyword evidence="1" id="KW-0812">Transmembrane</keyword>
<feature type="transmembrane region" description="Helical" evidence="1">
    <location>
        <begin position="12"/>
        <end position="38"/>
    </location>
</feature>
<proteinExistence type="predicted"/>
<comment type="caution">
    <text evidence="2">The sequence shown here is derived from an EMBL/GenBank/DDBJ whole genome shotgun (WGS) entry which is preliminary data.</text>
</comment>
<name>A0ABR9EEJ3_9GAMM</name>
<keyword evidence="1" id="KW-0472">Membrane</keyword>
<reference evidence="2 3" key="1">
    <citation type="submission" date="2015-03" db="EMBL/GenBank/DDBJ databases">
        <title>Genome sequence of Pseudoalteromonas aurantia.</title>
        <authorList>
            <person name="Xie B.-B."/>
            <person name="Rong J.-C."/>
            <person name="Qin Q.-L."/>
            <person name="Zhang Y.-Z."/>
        </authorList>
    </citation>
    <scope>NUCLEOTIDE SEQUENCE [LARGE SCALE GENOMIC DNA]</scope>
    <source>
        <strain evidence="2 3">208</strain>
    </source>
</reference>
<evidence type="ECO:0000313" key="2">
    <source>
        <dbReference type="EMBL" id="MBE0369381.1"/>
    </source>
</evidence>
<dbReference type="Proteomes" id="UP000615755">
    <property type="component" value="Unassembled WGS sequence"/>
</dbReference>
<keyword evidence="1" id="KW-1133">Transmembrane helix</keyword>
<dbReference type="RefSeq" id="WP_192508625.1">
    <property type="nucleotide sequence ID" value="NZ_AQGV01000013.1"/>
</dbReference>
<evidence type="ECO:0000256" key="1">
    <source>
        <dbReference type="SAM" id="Phobius"/>
    </source>
</evidence>
<evidence type="ECO:0000313" key="3">
    <source>
        <dbReference type="Proteomes" id="UP000615755"/>
    </source>
</evidence>
<protein>
    <submittedName>
        <fullName evidence="2">Uncharacterized protein</fullName>
    </submittedName>
</protein>
<gene>
    <name evidence="2" type="ORF">PAUR_a3872</name>
</gene>
<sequence>MKDRQKGKIQPQWLWKTLISLVLGLTLSFGLVGLFAWFGPDSLNSELSGERLLWKTQIHMWMVPPIWMIIVTVGYLFKTAKEAAMSLLIGNVCVFGCLIFFKDLL</sequence>
<feature type="transmembrane region" description="Helical" evidence="1">
    <location>
        <begin position="58"/>
        <end position="77"/>
    </location>
</feature>
<dbReference type="EMBL" id="AQGV01000013">
    <property type="protein sequence ID" value="MBE0369381.1"/>
    <property type="molecule type" value="Genomic_DNA"/>
</dbReference>
<accession>A0ABR9EEJ3</accession>